<reference evidence="2 3" key="1">
    <citation type="submission" date="2018-07" db="EMBL/GenBank/DDBJ databases">
        <title>Dyella monticola sp. nov. and Dyella psychrodurans sp. nov. isolated from monsoon evergreen broad-leaved forest soil of Dinghu Mountain, China.</title>
        <authorList>
            <person name="Gao Z."/>
            <person name="Qiu L."/>
        </authorList>
    </citation>
    <scope>NUCLEOTIDE SEQUENCE [LARGE SCALE GENOMIC DNA]</scope>
    <source>
        <strain evidence="2 3">4G-K06</strain>
    </source>
</reference>
<evidence type="ECO:0000313" key="3">
    <source>
        <dbReference type="Proteomes" id="UP000254258"/>
    </source>
</evidence>
<dbReference type="Gene3D" id="3.90.1340.10">
    <property type="entry name" value="Phage tail collar domain"/>
    <property type="match status" value="1"/>
</dbReference>
<comment type="caution">
    <text evidence="2">The sequence shown here is derived from an EMBL/GenBank/DDBJ whole genome shotgun (WGS) entry which is preliminary data.</text>
</comment>
<dbReference type="AlphaFoldDB" id="A0A370X006"/>
<dbReference type="SUPFAM" id="SSF88874">
    <property type="entry name" value="Receptor-binding domain of short tail fibre protein gp12"/>
    <property type="match status" value="1"/>
</dbReference>
<name>A0A370X006_9GAMM</name>
<protein>
    <submittedName>
        <fullName evidence="2">Phage tail protein</fullName>
    </submittedName>
</protein>
<dbReference type="OrthoDB" id="9810174at2"/>
<accession>A0A370X006</accession>
<sequence>MSECYVGEIRLLSFPRVPNGWFACDGSLRPISQYDVLYQLLGTTYGGDGVNTFGLPDLRGRIPLHQGTGIGLSPRVIGQLDGTESVTLNSNQLPLHTHIANATNNNASTKTPGPTVLPGALTTTDTMYATDLAGSSSFTMANTSISAQGGSQPHDNTMPTLTVSYCIAYQGFYPSQG</sequence>
<dbReference type="EMBL" id="QRBE01000005">
    <property type="protein sequence ID" value="RDS81682.1"/>
    <property type="molecule type" value="Genomic_DNA"/>
</dbReference>
<proteinExistence type="predicted"/>
<dbReference type="InterPro" id="IPR037053">
    <property type="entry name" value="Phage_tail_collar_dom_sf"/>
</dbReference>
<keyword evidence="3" id="KW-1185">Reference proteome</keyword>
<evidence type="ECO:0000313" key="2">
    <source>
        <dbReference type="EMBL" id="RDS81682.1"/>
    </source>
</evidence>
<dbReference type="InterPro" id="IPR011083">
    <property type="entry name" value="Phage_tail_collar_dom"/>
</dbReference>
<gene>
    <name evidence="2" type="ORF">DWU98_10705</name>
</gene>
<feature type="domain" description="Phage tail collar" evidence="1">
    <location>
        <begin position="7"/>
        <end position="63"/>
    </location>
</feature>
<organism evidence="2 3">
    <name type="scientific">Dyella monticola</name>
    <dbReference type="NCBI Taxonomy" id="1927958"/>
    <lineage>
        <taxon>Bacteria</taxon>
        <taxon>Pseudomonadati</taxon>
        <taxon>Pseudomonadota</taxon>
        <taxon>Gammaproteobacteria</taxon>
        <taxon>Lysobacterales</taxon>
        <taxon>Rhodanobacteraceae</taxon>
        <taxon>Dyella</taxon>
    </lineage>
</organism>
<dbReference type="Proteomes" id="UP000254258">
    <property type="component" value="Unassembled WGS sequence"/>
</dbReference>
<evidence type="ECO:0000259" key="1">
    <source>
        <dbReference type="Pfam" id="PF07484"/>
    </source>
</evidence>
<dbReference type="RefSeq" id="WP_115495551.1">
    <property type="nucleotide sequence ID" value="NZ_QRBE01000005.1"/>
</dbReference>
<dbReference type="Pfam" id="PF07484">
    <property type="entry name" value="Collar"/>
    <property type="match status" value="1"/>
</dbReference>